<evidence type="ECO:0000313" key="3">
    <source>
        <dbReference type="Proteomes" id="UP000198844"/>
    </source>
</evidence>
<accession>A0A1I7EA05</accession>
<protein>
    <submittedName>
        <fullName evidence="2">Uncharacterized conserved protein YbjT, contains NAD(P)-binding and DUF2867 domains</fullName>
    </submittedName>
</protein>
<dbReference type="Gene3D" id="3.90.25.10">
    <property type="entry name" value="UDP-galactose 4-epimerase, domain 1"/>
    <property type="match status" value="1"/>
</dbReference>
<proteinExistence type="predicted"/>
<dbReference type="Pfam" id="PF05368">
    <property type="entry name" value="NmrA"/>
    <property type="match status" value="1"/>
</dbReference>
<feature type="domain" description="NmrA-like" evidence="1">
    <location>
        <begin position="2"/>
        <end position="239"/>
    </location>
</feature>
<organism evidence="2 3">
    <name type="scientific">Paraburkholderia aspalathi</name>
    <dbReference type="NCBI Taxonomy" id="1324617"/>
    <lineage>
        <taxon>Bacteria</taxon>
        <taxon>Pseudomonadati</taxon>
        <taxon>Pseudomonadota</taxon>
        <taxon>Betaproteobacteria</taxon>
        <taxon>Burkholderiales</taxon>
        <taxon>Burkholderiaceae</taxon>
        <taxon>Paraburkholderia</taxon>
    </lineage>
</organism>
<dbReference type="PANTHER" id="PTHR43162:SF1">
    <property type="entry name" value="PRESTALK A DIFFERENTIATION PROTEIN A"/>
    <property type="match status" value="1"/>
</dbReference>
<dbReference type="PANTHER" id="PTHR43162">
    <property type="match status" value="1"/>
</dbReference>
<name>A0A1I7EA05_9BURK</name>
<dbReference type="EMBL" id="FPBH01000015">
    <property type="protein sequence ID" value="SFU20764.1"/>
    <property type="molecule type" value="Genomic_DNA"/>
</dbReference>
<evidence type="ECO:0000313" key="2">
    <source>
        <dbReference type="EMBL" id="SFU20764.1"/>
    </source>
</evidence>
<evidence type="ECO:0000259" key="1">
    <source>
        <dbReference type="Pfam" id="PF05368"/>
    </source>
</evidence>
<dbReference type="Gene3D" id="3.40.50.720">
    <property type="entry name" value="NAD(P)-binding Rossmann-like Domain"/>
    <property type="match status" value="1"/>
</dbReference>
<dbReference type="OrthoDB" id="3207931at2"/>
<dbReference type="InterPro" id="IPR051604">
    <property type="entry name" value="Ergot_Alk_Oxidoreductase"/>
</dbReference>
<dbReference type="Proteomes" id="UP000198844">
    <property type="component" value="Unassembled WGS sequence"/>
</dbReference>
<dbReference type="InterPro" id="IPR008030">
    <property type="entry name" value="NmrA-like"/>
</dbReference>
<sequence>MKTVLILGATGNLGGLAASVLNERYPEVGLRLTSSRESGCDSLRELYPNAEVLGADWYDPSSLVEAMRGVDSVFIVVPDFTTDESIVTPNIISAVKTVGGISQVVRLIAIPPGLTAAQLSPEFLATRCGANLSVIAKPLLDASGLPMTYINVPCWIMFNLPWFLAPEIKARRRLAMPRLSDSSRLWISEADVAEVAAKILAEDPSKHVGEEYVLTGTERIDFVQITKLLGEVIGEEVVFAADDHPLRDAMGDKFDALMTYFRHETRDYGGVPVTNTVARLLGRPQVTLRQYLTTNRDLFI</sequence>
<dbReference type="RefSeq" id="WP_093638066.1">
    <property type="nucleotide sequence ID" value="NZ_FPBH01000015.1"/>
</dbReference>
<reference evidence="2 3" key="1">
    <citation type="submission" date="2016-10" db="EMBL/GenBank/DDBJ databases">
        <authorList>
            <person name="de Groot N.N."/>
        </authorList>
    </citation>
    <scope>NUCLEOTIDE SEQUENCE [LARGE SCALE GENOMIC DNA]</scope>
    <source>
        <strain evidence="2 3">LMG 27731</strain>
    </source>
</reference>
<dbReference type="InterPro" id="IPR036291">
    <property type="entry name" value="NAD(P)-bd_dom_sf"/>
</dbReference>
<gene>
    <name evidence="2" type="ORF">SAMN05192563_101595</name>
</gene>
<dbReference type="SUPFAM" id="SSF51735">
    <property type="entry name" value="NAD(P)-binding Rossmann-fold domains"/>
    <property type="match status" value="1"/>
</dbReference>
<dbReference type="AlphaFoldDB" id="A0A1I7EA05"/>